<dbReference type="PANTHER" id="PTHR43813:SF1">
    <property type="entry name" value="ACYL-ACTIVATING ENZYME 16, CHLOROPLASTIC-RELATED"/>
    <property type="match status" value="1"/>
</dbReference>
<evidence type="ECO:0000313" key="2">
    <source>
        <dbReference type="EMBL" id="PJZ69449.1"/>
    </source>
</evidence>
<accession>A0A2M9ZJW7</accession>
<dbReference type="SUPFAM" id="SSF56801">
    <property type="entry name" value="Acetyl-CoA synthetase-like"/>
    <property type="match status" value="1"/>
</dbReference>
<sequence length="642" mass="72061">MEKQSIYHLVRDSCIAFQERPLHWCWDEKQRTFTGISYGDWKESLAQLSAFLLQKGMKKGDKIGLVCDNRTEWSLCSFSIVCAGGVDVPRGCDASSEDLEYILEHTESRILFVEKDGVLSKLLKHSKALSRLETMVLIESEDSYPKLAEVKSKFPKLEILTLSEAISVGLAYFQKKGKEAVKSIGESLTGNDIATIIYTSGTTGSPKGVVLNHRAFTWTIEQLHQFVPISYEDRTVVFLPPWHIAERILETALLSWGASMACSGVTQLARDFGIIKPTVLVSVPRVWESLYRRIWDTAEKGPSWKFRIFQTAVRLAEFYSSVYDTLSGNYALTEDESSDEKFRDKLVAFAIYPLVFLANKLSLKILAPVRASLGGKIRFAFCGAGAMPPKIQFFFRSIGIPIIETYGMTETTGMGAMGSFPIPKTGAIGPVFPGAHIKLVDESGKVISQPGEKGILWHKGPHVTVGYYKDPDRNKVSLQEGWFDSGDLFVWTKSSELKFAGRVKDTIVLSSGENVEPEPIESKITETGWVQYAIVVGQDQKFLSVLIVPQFQKLRDHFASEGIKLEEEDDKLAQNPKVLQFYKDLVKSTISSKNGFKNFERISGVSLIEKEFEKGRELTETMKLKRNVVSELYASKIREMYS</sequence>
<dbReference type="Pfam" id="PF00501">
    <property type="entry name" value="AMP-binding"/>
    <property type="match status" value="1"/>
</dbReference>
<keyword evidence="3" id="KW-0436">Ligase</keyword>
<evidence type="ECO:0000313" key="4">
    <source>
        <dbReference type="Proteomes" id="UP000231962"/>
    </source>
</evidence>
<keyword evidence="4" id="KW-1185">Reference proteome</keyword>
<dbReference type="InterPro" id="IPR052987">
    <property type="entry name" value="Chloroplast_AMP-bd_Enzymes"/>
</dbReference>
<gene>
    <name evidence="2" type="ORF">CH360_10565</name>
    <name evidence="3" type="ORF">CH373_15225</name>
</gene>
<dbReference type="InterPro" id="IPR020845">
    <property type="entry name" value="AMP-binding_CS"/>
</dbReference>
<dbReference type="OrthoDB" id="311554at2"/>
<dbReference type="EMBL" id="NPDY01000009">
    <property type="protein sequence ID" value="PJZ69449.1"/>
    <property type="molecule type" value="Genomic_DNA"/>
</dbReference>
<reference evidence="4 5" key="1">
    <citation type="submission" date="2017-07" db="EMBL/GenBank/DDBJ databases">
        <title>Leptospira spp. isolated from tropical soils.</title>
        <authorList>
            <person name="Thibeaux R."/>
            <person name="Iraola G."/>
            <person name="Ferres I."/>
            <person name="Bierque E."/>
            <person name="Girault D."/>
            <person name="Soupe-Gilbert M.-E."/>
            <person name="Picardeau M."/>
            <person name="Goarant C."/>
        </authorList>
    </citation>
    <scope>NUCLEOTIDE SEQUENCE [LARGE SCALE GENOMIC DNA]</scope>
    <source>
        <strain evidence="3 5">FH1-B-B1</strain>
        <strain evidence="2 4">FH1-B-C1</strain>
    </source>
</reference>
<evidence type="ECO:0000313" key="5">
    <source>
        <dbReference type="Proteomes" id="UP000231990"/>
    </source>
</evidence>
<name>A0A2M9ZJW7_9LEPT</name>
<comment type="caution">
    <text evidence="3">The sequence shown here is derived from an EMBL/GenBank/DDBJ whole genome shotgun (WGS) entry which is preliminary data.</text>
</comment>
<dbReference type="Gene3D" id="3.40.50.12780">
    <property type="entry name" value="N-terminal domain of ligase-like"/>
    <property type="match status" value="1"/>
</dbReference>
<dbReference type="RefSeq" id="WP_100714011.1">
    <property type="nucleotide sequence ID" value="NZ_NPDY01000009.1"/>
</dbReference>
<proteinExistence type="predicted"/>
<dbReference type="PROSITE" id="PS00455">
    <property type="entry name" value="AMP_BINDING"/>
    <property type="match status" value="1"/>
</dbReference>
<dbReference type="PANTHER" id="PTHR43813">
    <property type="entry name" value="ACYL-ACTIVATING ENZYME 16, CHLOROPLASTIC-RELATED"/>
    <property type="match status" value="1"/>
</dbReference>
<feature type="domain" description="AMP-dependent synthetase/ligase" evidence="1">
    <location>
        <begin position="34"/>
        <end position="468"/>
    </location>
</feature>
<dbReference type="InterPro" id="IPR042099">
    <property type="entry name" value="ANL_N_sf"/>
</dbReference>
<dbReference type="Pfam" id="PF23562">
    <property type="entry name" value="AMP-binding_C_3"/>
    <property type="match status" value="1"/>
</dbReference>
<evidence type="ECO:0000313" key="3">
    <source>
        <dbReference type="EMBL" id="PJZ72274.1"/>
    </source>
</evidence>
<dbReference type="InterPro" id="IPR000873">
    <property type="entry name" value="AMP-dep_synth/lig_dom"/>
</dbReference>
<dbReference type="EMBL" id="NPDZ01000011">
    <property type="protein sequence ID" value="PJZ72274.1"/>
    <property type="molecule type" value="Genomic_DNA"/>
</dbReference>
<dbReference type="GO" id="GO:0016874">
    <property type="term" value="F:ligase activity"/>
    <property type="evidence" value="ECO:0007669"/>
    <property type="project" value="UniProtKB-KW"/>
</dbReference>
<dbReference type="Proteomes" id="UP000231962">
    <property type="component" value="Unassembled WGS sequence"/>
</dbReference>
<protein>
    <submittedName>
        <fullName evidence="3">Long-chain fatty acid--CoA ligase</fullName>
    </submittedName>
</protein>
<dbReference type="AlphaFoldDB" id="A0A2M9ZJW7"/>
<organism evidence="3 5">
    <name type="scientific">Leptospira perolatii</name>
    <dbReference type="NCBI Taxonomy" id="2023191"/>
    <lineage>
        <taxon>Bacteria</taxon>
        <taxon>Pseudomonadati</taxon>
        <taxon>Spirochaetota</taxon>
        <taxon>Spirochaetia</taxon>
        <taxon>Leptospirales</taxon>
        <taxon>Leptospiraceae</taxon>
        <taxon>Leptospira</taxon>
    </lineage>
</organism>
<dbReference type="Proteomes" id="UP000231990">
    <property type="component" value="Unassembled WGS sequence"/>
</dbReference>
<evidence type="ECO:0000259" key="1">
    <source>
        <dbReference type="Pfam" id="PF00501"/>
    </source>
</evidence>